<feature type="transmembrane region" description="Helical" evidence="2">
    <location>
        <begin position="117"/>
        <end position="134"/>
    </location>
</feature>
<accession>A0A5J6GBE4</accession>
<reference evidence="3 4" key="1">
    <citation type="submission" date="2017-09" db="EMBL/GenBank/DDBJ databases">
        <authorList>
            <person name="Lee N."/>
            <person name="Cho B.-K."/>
        </authorList>
    </citation>
    <scope>NUCLEOTIDE SEQUENCE [LARGE SCALE GENOMIC DNA]</scope>
    <source>
        <strain evidence="3 4">ATCC 12853</strain>
    </source>
</reference>
<dbReference type="KEGG" id="ska:CP970_21335"/>
<keyword evidence="2" id="KW-0472">Membrane</keyword>
<feature type="region of interest" description="Disordered" evidence="1">
    <location>
        <begin position="148"/>
        <end position="169"/>
    </location>
</feature>
<feature type="transmembrane region" description="Helical" evidence="2">
    <location>
        <begin position="86"/>
        <end position="105"/>
    </location>
</feature>
<proteinExistence type="predicted"/>
<feature type="transmembrane region" description="Helical" evidence="2">
    <location>
        <begin position="22"/>
        <end position="41"/>
    </location>
</feature>
<name>A0A5J6GBE4_STRKN</name>
<dbReference type="EMBL" id="CP023699">
    <property type="protein sequence ID" value="QEU93120.1"/>
    <property type="molecule type" value="Genomic_DNA"/>
</dbReference>
<dbReference type="RefSeq" id="WP_055544641.1">
    <property type="nucleotide sequence ID" value="NZ_CP023699.1"/>
</dbReference>
<keyword evidence="2" id="KW-0812">Transmembrane</keyword>
<dbReference type="AlphaFoldDB" id="A0A5J6GBE4"/>
<keyword evidence="2" id="KW-1133">Transmembrane helix</keyword>
<dbReference type="Proteomes" id="UP000325529">
    <property type="component" value="Chromosome"/>
</dbReference>
<evidence type="ECO:0000313" key="3">
    <source>
        <dbReference type="EMBL" id="QEU93120.1"/>
    </source>
</evidence>
<evidence type="ECO:0000313" key="4">
    <source>
        <dbReference type="Proteomes" id="UP000325529"/>
    </source>
</evidence>
<sequence length="169" mass="19052">MEQNSDPQAQDSADELDAATSGAVYTITFLLIAYIPATFIGELFGNRGVPTSPWLMAPVVGLALAVMMLVEPHLQSRSWWSRVDDVWGVLLMGLSVVVPIVVAVVRPMSLWTWLPPLVPTVLSFVPLVFAWWCVKRWHRHLRKRQRPQLGPFKPVPQINETESKSPERD</sequence>
<dbReference type="OrthoDB" id="4326983at2"/>
<feature type="transmembrane region" description="Helical" evidence="2">
    <location>
        <begin position="53"/>
        <end position="74"/>
    </location>
</feature>
<protein>
    <submittedName>
        <fullName evidence="3">Uncharacterized protein</fullName>
    </submittedName>
</protein>
<organism evidence="3 4">
    <name type="scientific">Streptomyces kanamyceticus</name>
    <dbReference type="NCBI Taxonomy" id="1967"/>
    <lineage>
        <taxon>Bacteria</taxon>
        <taxon>Bacillati</taxon>
        <taxon>Actinomycetota</taxon>
        <taxon>Actinomycetes</taxon>
        <taxon>Kitasatosporales</taxon>
        <taxon>Streptomycetaceae</taxon>
        <taxon>Streptomyces</taxon>
    </lineage>
</organism>
<gene>
    <name evidence="3" type="ORF">CP970_21335</name>
</gene>
<keyword evidence="4" id="KW-1185">Reference proteome</keyword>
<evidence type="ECO:0000256" key="2">
    <source>
        <dbReference type="SAM" id="Phobius"/>
    </source>
</evidence>
<evidence type="ECO:0000256" key="1">
    <source>
        <dbReference type="SAM" id="MobiDB-lite"/>
    </source>
</evidence>